<accession>A0A077ZPA5</accession>
<organism evidence="1 2">
    <name type="scientific">Stylonychia lemnae</name>
    <name type="common">Ciliate</name>
    <dbReference type="NCBI Taxonomy" id="5949"/>
    <lineage>
        <taxon>Eukaryota</taxon>
        <taxon>Sar</taxon>
        <taxon>Alveolata</taxon>
        <taxon>Ciliophora</taxon>
        <taxon>Intramacronucleata</taxon>
        <taxon>Spirotrichea</taxon>
        <taxon>Stichotrichia</taxon>
        <taxon>Sporadotrichida</taxon>
        <taxon>Oxytrichidae</taxon>
        <taxon>Stylonychinae</taxon>
        <taxon>Stylonychia</taxon>
    </lineage>
</organism>
<keyword evidence="2" id="KW-1185">Reference proteome</keyword>
<dbReference type="AlphaFoldDB" id="A0A077ZPA5"/>
<dbReference type="Proteomes" id="UP000039865">
    <property type="component" value="Unassembled WGS sequence"/>
</dbReference>
<evidence type="ECO:0000313" key="2">
    <source>
        <dbReference type="Proteomes" id="UP000039865"/>
    </source>
</evidence>
<dbReference type="InParanoid" id="A0A077ZPA5"/>
<evidence type="ECO:0000313" key="1">
    <source>
        <dbReference type="EMBL" id="CDW71289.1"/>
    </source>
</evidence>
<gene>
    <name evidence="1" type="primary">Contig2099.g2256</name>
    <name evidence="1" type="ORF">STYLEM_231</name>
</gene>
<name>A0A077ZPA5_STYLE</name>
<protein>
    <submittedName>
        <fullName evidence="1">Uncharacterized protein</fullName>
    </submittedName>
</protein>
<proteinExistence type="predicted"/>
<sequence>MRLQTEEYQKAIDSYLVTTNEDVDNLMQINSYSISSVRVSDMIVKNRKDAKNNQKIFLNKEQLVQMKDQFNKNQELMCQVIKGRKLWKPDQLKISRQMRGKFQFLLRSDQQYLAD</sequence>
<reference evidence="1 2" key="1">
    <citation type="submission" date="2014-06" db="EMBL/GenBank/DDBJ databases">
        <authorList>
            <person name="Swart Estienne"/>
        </authorList>
    </citation>
    <scope>NUCLEOTIDE SEQUENCE [LARGE SCALE GENOMIC DNA]</scope>
    <source>
        <strain evidence="1 2">130c</strain>
    </source>
</reference>
<dbReference type="EMBL" id="CCKQ01000228">
    <property type="protein sequence ID" value="CDW71289.1"/>
    <property type="molecule type" value="Genomic_DNA"/>
</dbReference>